<dbReference type="InterPro" id="IPR001967">
    <property type="entry name" value="Peptidase_S11_N"/>
</dbReference>
<dbReference type="AlphaFoldDB" id="A0A7W3JHF4"/>
<dbReference type="PROSITE" id="PS51318">
    <property type="entry name" value="TAT"/>
    <property type="match status" value="1"/>
</dbReference>
<dbReference type="InterPro" id="IPR006311">
    <property type="entry name" value="TAT_signal"/>
</dbReference>
<reference evidence="3 5" key="2">
    <citation type="submission" date="2020-07" db="EMBL/GenBank/DDBJ databases">
        <title>Sequencing the genomes of 1000 actinobacteria strains.</title>
        <authorList>
            <person name="Klenk H.-P."/>
        </authorList>
    </citation>
    <scope>NUCLEOTIDE SEQUENCE [LARGE SCALE GENOMIC DNA]</scope>
    <source>
        <strain evidence="3 5">DSM 10309</strain>
    </source>
</reference>
<accession>A0A7W3JHF4</accession>
<keyword evidence="3" id="KW-0121">Carboxypeptidase</keyword>
<dbReference type="RefSeq" id="WP_146852203.1">
    <property type="nucleotide sequence ID" value="NZ_BAAAHR010000002.1"/>
</dbReference>
<keyword evidence="3" id="KW-0378">Hydrolase</keyword>
<dbReference type="EMBL" id="BJUV01000002">
    <property type="protein sequence ID" value="GEK81967.1"/>
    <property type="molecule type" value="Genomic_DNA"/>
</dbReference>
<evidence type="ECO:0000313" key="5">
    <source>
        <dbReference type="Proteomes" id="UP000522688"/>
    </source>
</evidence>
<name>A0A7W3JHF4_9MICO</name>
<evidence type="ECO:0000313" key="2">
    <source>
        <dbReference type="EMBL" id="GEK81967.1"/>
    </source>
</evidence>
<feature type="domain" description="Peptidase S11 D-alanyl-D-alanine carboxypeptidase A N-terminal" evidence="1">
    <location>
        <begin position="84"/>
        <end position="280"/>
    </location>
</feature>
<dbReference type="Proteomes" id="UP000522688">
    <property type="component" value="Unassembled WGS sequence"/>
</dbReference>
<comment type="caution">
    <text evidence="3">The sequence shown here is derived from an EMBL/GenBank/DDBJ whole genome shotgun (WGS) entry which is preliminary data.</text>
</comment>
<gene>
    <name evidence="3" type="ORF">FB463_001151</name>
    <name evidence="2" type="ORF">FFA01_02760</name>
</gene>
<keyword evidence="4" id="KW-1185">Reference proteome</keyword>
<dbReference type="OrthoDB" id="5241551at2"/>
<sequence>MTPRTASRPGSRRPGTRRRRIGVAAVLAVVLAAGAYVPLALLSPVAPAAASAEQYTAPTPAAPELTFPDYGATAVQALGFDDSLTTSGDDQPRAIASISKVISALVVLDSHPLDDGDGPTITFDADDAALYDAYLARDGKVAPMPAGLRLTERQALEVSLIESANNYADALATWAFGSTDAYVAAADEWLDENGMTSTTVVEPTGMSPENTSTATDLLSLGRLALADPVVAEIVRTETTTIPGVGEIENSNELLGLDGVSGIKTGTLDEAGACLLFSADYTIAGQDVTVVGVMLGGADHDSLDVDVQALLASVTAGFQTVDLTRAGDSFGRYALPWGATAEAVASDDARVLVWGAETIDATVSLDDVGPDDAGRTVGSVAFTIDDQTVDVPLELDRPIAEPGAWWRLTHPGEVL</sequence>
<dbReference type="EMBL" id="JACGWW010000001">
    <property type="protein sequence ID" value="MBA8812927.1"/>
    <property type="molecule type" value="Genomic_DNA"/>
</dbReference>
<keyword evidence="3" id="KW-0645">Protease</keyword>
<dbReference type="Pfam" id="PF00768">
    <property type="entry name" value="Peptidase_S11"/>
    <property type="match status" value="1"/>
</dbReference>
<proteinExistence type="predicted"/>
<dbReference type="SUPFAM" id="SSF56601">
    <property type="entry name" value="beta-lactamase/transpeptidase-like"/>
    <property type="match status" value="1"/>
</dbReference>
<evidence type="ECO:0000313" key="4">
    <source>
        <dbReference type="Proteomes" id="UP000321154"/>
    </source>
</evidence>
<organism evidence="3 5">
    <name type="scientific">Frigoribacterium faeni</name>
    <dbReference type="NCBI Taxonomy" id="145483"/>
    <lineage>
        <taxon>Bacteria</taxon>
        <taxon>Bacillati</taxon>
        <taxon>Actinomycetota</taxon>
        <taxon>Actinomycetes</taxon>
        <taxon>Micrococcales</taxon>
        <taxon>Microbacteriaceae</taxon>
        <taxon>Frigoribacterium</taxon>
    </lineage>
</organism>
<dbReference type="Gene3D" id="3.40.710.10">
    <property type="entry name" value="DD-peptidase/beta-lactamase superfamily"/>
    <property type="match status" value="1"/>
</dbReference>
<dbReference type="GO" id="GO:0006508">
    <property type="term" value="P:proteolysis"/>
    <property type="evidence" value="ECO:0007669"/>
    <property type="project" value="InterPro"/>
</dbReference>
<dbReference type="Proteomes" id="UP000321154">
    <property type="component" value="Unassembled WGS sequence"/>
</dbReference>
<dbReference type="GO" id="GO:0009002">
    <property type="term" value="F:serine-type D-Ala-D-Ala carboxypeptidase activity"/>
    <property type="evidence" value="ECO:0007669"/>
    <property type="project" value="UniProtKB-EC"/>
</dbReference>
<evidence type="ECO:0000259" key="1">
    <source>
        <dbReference type="Pfam" id="PF00768"/>
    </source>
</evidence>
<dbReference type="EC" id="3.4.16.4" evidence="3"/>
<reference evidence="2 4" key="1">
    <citation type="submission" date="2019-07" db="EMBL/GenBank/DDBJ databases">
        <title>Whole genome shotgun sequence of Frigoribacterium faeni NBRC 103066.</title>
        <authorList>
            <person name="Hosoyama A."/>
            <person name="Uohara A."/>
            <person name="Ohji S."/>
            <person name="Ichikawa N."/>
        </authorList>
    </citation>
    <scope>NUCLEOTIDE SEQUENCE [LARGE SCALE GENOMIC DNA]</scope>
    <source>
        <strain evidence="2 4">NBRC 103066</strain>
    </source>
</reference>
<protein>
    <submittedName>
        <fullName evidence="3">D-alanyl-D-alanine carboxypeptidase (Penicillin-binding protein 5/6)</fullName>
        <ecNumber evidence="3">3.4.16.4</ecNumber>
    </submittedName>
</protein>
<dbReference type="InterPro" id="IPR012338">
    <property type="entry name" value="Beta-lactam/transpept-like"/>
</dbReference>
<evidence type="ECO:0000313" key="3">
    <source>
        <dbReference type="EMBL" id="MBA8812927.1"/>
    </source>
</evidence>